<dbReference type="RefSeq" id="WP_105725732.1">
    <property type="nucleotide sequence ID" value="NZ_PVBS01000002.1"/>
</dbReference>
<dbReference type="InterPro" id="IPR013783">
    <property type="entry name" value="Ig-like_fold"/>
</dbReference>
<protein>
    <recommendedName>
        <fullName evidence="2">alpha-L-rhamnosidase</fullName>
        <ecNumber evidence="2">3.2.1.40</ecNumber>
    </recommendedName>
</protein>
<comment type="caution">
    <text evidence="7">The sequence shown here is derived from an EMBL/GenBank/DDBJ whole genome shotgun (WGS) entry which is preliminary data.</text>
</comment>
<dbReference type="Gene3D" id="2.60.420.10">
    <property type="entry name" value="Maltose phosphorylase, domain 3"/>
    <property type="match status" value="1"/>
</dbReference>
<dbReference type="AlphaFoldDB" id="A0A2S9JL99"/>
<proteinExistence type="predicted"/>
<dbReference type="InterPro" id="IPR016007">
    <property type="entry name" value="Alpha_rhamnosid"/>
</dbReference>
<dbReference type="Pfam" id="PF05592">
    <property type="entry name" value="Bac_rhamnosid"/>
    <property type="match status" value="1"/>
</dbReference>
<name>A0A2S9JL99_9SPHI</name>
<organism evidence="7 8">
    <name type="scientific">Sphingobacterium gobiense</name>
    <dbReference type="NCBI Taxonomy" id="1382456"/>
    <lineage>
        <taxon>Bacteria</taxon>
        <taxon>Pseudomonadati</taxon>
        <taxon>Bacteroidota</taxon>
        <taxon>Sphingobacteriia</taxon>
        <taxon>Sphingobacteriales</taxon>
        <taxon>Sphingobacteriaceae</taxon>
        <taxon>Sphingobacterium</taxon>
    </lineage>
</organism>
<dbReference type="InterPro" id="IPR008902">
    <property type="entry name" value="Rhamnosid_concanavalin"/>
</dbReference>
<feature type="domain" description="Alpha-L-rhamnosidase six-hairpin glycosidase" evidence="5">
    <location>
        <begin position="313"/>
        <end position="655"/>
    </location>
</feature>
<dbReference type="SUPFAM" id="SSF48208">
    <property type="entry name" value="Six-hairpin glycosidases"/>
    <property type="match status" value="1"/>
</dbReference>
<dbReference type="InterPro" id="IPR035398">
    <property type="entry name" value="Bac_rhamnosid_C"/>
</dbReference>
<evidence type="ECO:0000313" key="8">
    <source>
        <dbReference type="Proteomes" id="UP000238642"/>
    </source>
</evidence>
<dbReference type="GO" id="GO:0005975">
    <property type="term" value="P:carbohydrate metabolic process"/>
    <property type="evidence" value="ECO:0007669"/>
    <property type="project" value="InterPro"/>
</dbReference>
<evidence type="ECO:0000259" key="6">
    <source>
        <dbReference type="Pfam" id="PF17390"/>
    </source>
</evidence>
<dbReference type="Pfam" id="PF25788">
    <property type="entry name" value="Ig_Rha78A_N"/>
    <property type="match status" value="1"/>
</dbReference>
<dbReference type="GO" id="GO:0030596">
    <property type="term" value="F:alpha-L-rhamnosidase activity"/>
    <property type="evidence" value="ECO:0007669"/>
    <property type="project" value="UniProtKB-EC"/>
</dbReference>
<evidence type="ECO:0000256" key="2">
    <source>
        <dbReference type="ARBA" id="ARBA00012652"/>
    </source>
</evidence>
<dbReference type="InterPro" id="IPR035396">
    <property type="entry name" value="Bac_rhamnosid6H"/>
</dbReference>
<dbReference type="EMBL" id="PVBS01000002">
    <property type="protein sequence ID" value="PRD53888.1"/>
    <property type="molecule type" value="Genomic_DNA"/>
</dbReference>
<feature type="domain" description="Alpha-L-rhamnosidase concanavalin-like" evidence="4">
    <location>
        <begin position="190"/>
        <end position="307"/>
    </location>
</feature>
<dbReference type="Pfam" id="PF17389">
    <property type="entry name" value="Bac_rhamnosid6H"/>
    <property type="match status" value="1"/>
</dbReference>
<dbReference type="Gene3D" id="2.60.40.10">
    <property type="entry name" value="Immunoglobulins"/>
    <property type="match status" value="1"/>
</dbReference>
<comment type="catalytic activity">
    <reaction evidence="1">
        <text>Hydrolysis of terminal non-reducing alpha-L-rhamnose residues in alpha-L-rhamnosides.</text>
        <dbReference type="EC" id="3.2.1.40"/>
    </reaction>
</comment>
<dbReference type="OrthoDB" id="9815108at2"/>
<reference evidence="7 8" key="1">
    <citation type="submission" date="2018-02" db="EMBL/GenBank/DDBJ databases">
        <title>The draft genome of Sphingobacterium gobiense H7.</title>
        <authorList>
            <person name="Li L."/>
            <person name="Liu L."/>
            <person name="Zhang X."/>
            <person name="Wang T."/>
            <person name="Liang L."/>
        </authorList>
    </citation>
    <scope>NUCLEOTIDE SEQUENCE [LARGE SCALE GENOMIC DNA]</scope>
    <source>
        <strain evidence="7 8">ACCC 05757</strain>
    </source>
</reference>
<evidence type="ECO:0000256" key="1">
    <source>
        <dbReference type="ARBA" id="ARBA00001445"/>
    </source>
</evidence>
<keyword evidence="8" id="KW-1185">Reference proteome</keyword>
<dbReference type="InterPro" id="IPR008928">
    <property type="entry name" value="6-hairpin_glycosidase_sf"/>
</dbReference>
<dbReference type="Gene3D" id="2.60.120.260">
    <property type="entry name" value="Galactose-binding domain-like"/>
    <property type="match status" value="1"/>
</dbReference>
<evidence type="ECO:0000259" key="4">
    <source>
        <dbReference type="Pfam" id="PF05592"/>
    </source>
</evidence>
<dbReference type="Pfam" id="PF17390">
    <property type="entry name" value="Bac_rhamnosid_C"/>
    <property type="match status" value="1"/>
</dbReference>
<evidence type="ECO:0000259" key="5">
    <source>
        <dbReference type="Pfam" id="PF17389"/>
    </source>
</evidence>
<gene>
    <name evidence="7" type="ORF">C5749_10245</name>
</gene>
<dbReference type="PANTHER" id="PTHR33307:SF6">
    <property type="entry name" value="ALPHA-RHAMNOSIDASE (EUROFUNG)-RELATED"/>
    <property type="match status" value="1"/>
</dbReference>
<evidence type="ECO:0000256" key="3">
    <source>
        <dbReference type="ARBA" id="ARBA00022801"/>
    </source>
</evidence>
<feature type="domain" description="Alpha-L-rhamnosidase C-terminal" evidence="6">
    <location>
        <begin position="659"/>
        <end position="726"/>
    </location>
</feature>
<dbReference type="PANTHER" id="PTHR33307">
    <property type="entry name" value="ALPHA-RHAMNOSIDASE (EUROFUNG)"/>
    <property type="match status" value="1"/>
</dbReference>
<dbReference type="EC" id="3.2.1.40" evidence="2"/>
<keyword evidence="3" id="KW-0378">Hydrolase</keyword>
<dbReference type="Proteomes" id="UP000238642">
    <property type="component" value="Unassembled WGS sequence"/>
</dbReference>
<evidence type="ECO:0000313" key="7">
    <source>
        <dbReference type="EMBL" id="PRD53888.1"/>
    </source>
</evidence>
<accession>A0A2S9JL99</accession>
<dbReference type="InterPro" id="IPR012341">
    <property type="entry name" value="6hp_glycosidase-like_sf"/>
</dbReference>
<sequence>MNEHLIIKVIKVFLLICVTCQTYGQDAGSKLQVVNTHCDLLWQSDYQSLQGYRVQSEWTPQAFEQGESVVVKNKIPVFGWIMNARNTSTRQQYYQLLLADNLDDIKEGRGNLWNSGKVRSPESTAVVYGGNDLSSGNLYYWKVKVWDEQGNESEYSPLSCFYTGQFVDGYETTTYPLQRTDQVPKKLIKKDQAYFVDFEKAAFGQLRLNLNSPVADTVLVRFGEKITPEGQIDRNPGGTIRYQEYKLALSPGTSSYLIKFRKDRRNTGQAAILMPDYIGEVLPFRYVEIEGYDYPLHHADVQRSMVHYPFDDKASYFHSSNEILNQIWDLSKYSIKATSFAGIYVDGDRERIPYEADALINQLCHYCVDNEFSMARVSHEYLLYHATWPTEWIMQSVIMAWNDYLYTGDLRSVGAHYETLKAKTLTELEDSNGLISTKTGKQSSDLLKSIKLRRDTLRDIVDWPHSGILGLGKKEQGETDGFVFRPYNAVVNAYYYRALRLIARLAKEMERSDDFDFFNAKADKLYEAYQKYFVDKKRKVVLDGIGTDHSALHSNMFALAFGLVPEASKKEVVDYIRSRGMACSVYGSQFLMDALYEAGEGDYAFQLLTAETERSWYNMIRVGSTISLEAWDDKYKPNQDWNHAWGAVPANIIPRKLMGIEPLEPGWSTFKIQPQLADLEYAEIRFPTIKGYIDATYRQSANKFEAQLSIPANTVAEIYLPRKNRKVKPVLYVNGKVQKYERSQYWIKLPDLGTGNKEIMVVYHP</sequence>
<dbReference type="Gene3D" id="1.50.10.10">
    <property type="match status" value="1"/>
</dbReference>